<accession>A0A9P8PR27</accession>
<dbReference type="AlphaFoldDB" id="A0A9P8PR27"/>
<dbReference type="Proteomes" id="UP000769528">
    <property type="component" value="Unassembled WGS sequence"/>
</dbReference>
<gene>
    <name evidence="1" type="ORF">WICMUC_002250</name>
</gene>
<evidence type="ECO:0000313" key="2">
    <source>
        <dbReference type="Proteomes" id="UP000769528"/>
    </source>
</evidence>
<evidence type="ECO:0000313" key="1">
    <source>
        <dbReference type="EMBL" id="KAH3675954.1"/>
    </source>
</evidence>
<sequence>MILVKQTIWRAQTFPLLDIGALDLEIWNWAFQNWGVRIPKWKQQQANLGPRPHSRVQSPGSQINQSTGVYLLFTVPKTTFF</sequence>
<dbReference type="EMBL" id="JAEUBF010000681">
    <property type="protein sequence ID" value="KAH3675954.1"/>
    <property type="molecule type" value="Genomic_DNA"/>
</dbReference>
<keyword evidence="2" id="KW-1185">Reference proteome</keyword>
<comment type="caution">
    <text evidence="1">The sequence shown here is derived from an EMBL/GenBank/DDBJ whole genome shotgun (WGS) entry which is preliminary data.</text>
</comment>
<reference evidence="1" key="2">
    <citation type="submission" date="2021-01" db="EMBL/GenBank/DDBJ databases">
        <authorList>
            <person name="Schikora-Tamarit M.A."/>
        </authorList>
    </citation>
    <scope>NUCLEOTIDE SEQUENCE</scope>
    <source>
        <strain evidence="1">CBS6341</strain>
    </source>
</reference>
<reference evidence="1" key="1">
    <citation type="journal article" date="2021" name="Open Biol.">
        <title>Shared evolutionary footprints suggest mitochondrial oxidative damage underlies multiple complex I losses in fungi.</title>
        <authorList>
            <person name="Schikora-Tamarit M.A."/>
            <person name="Marcet-Houben M."/>
            <person name="Nosek J."/>
            <person name="Gabaldon T."/>
        </authorList>
    </citation>
    <scope>NUCLEOTIDE SEQUENCE</scope>
    <source>
        <strain evidence="1">CBS6341</strain>
    </source>
</reference>
<organism evidence="1 2">
    <name type="scientific">Wickerhamomyces mucosus</name>
    <dbReference type="NCBI Taxonomy" id="1378264"/>
    <lineage>
        <taxon>Eukaryota</taxon>
        <taxon>Fungi</taxon>
        <taxon>Dikarya</taxon>
        <taxon>Ascomycota</taxon>
        <taxon>Saccharomycotina</taxon>
        <taxon>Saccharomycetes</taxon>
        <taxon>Phaffomycetales</taxon>
        <taxon>Wickerhamomycetaceae</taxon>
        <taxon>Wickerhamomyces</taxon>
    </lineage>
</organism>
<proteinExistence type="predicted"/>
<name>A0A9P8PR27_9ASCO</name>
<protein>
    <submittedName>
        <fullName evidence="1">Uncharacterized protein</fullName>
    </submittedName>
</protein>